<dbReference type="Proteomes" id="UP001066276">
    <property type="component" value="Chromosome 8"/>
</dbReference>
<evidence type="ECO:0000313" key="2">
    <source>
        <dbReference type="Proteomes" id="UP001066276"/>
    </source>
</evidence>
<keyword evidence="2" id="KW-1185">Reference proteome</keyword>
<proteinExistence type="predicted"/>
<reference evidence="1" key="1">
    <citation type="journal article" date="2022" name="bioRxiv">
        <title>Sequencing and chromosome-scale assembly of the giantPleurodeles waltlgenome.</title>
        <authorList>
            <person name="Brown T."/>
            <person name="Elewa A."/>
            <person name="Iarovenko S."/>
            <person name="Subramanian E."/>
            <person name="Araus A.J."/>
            <person name="Petzold A."/>
            <person name="Susuki M."/>
            <person name="Suzuki K.-i.T."/>
            <person name="Hayashi T."/>
            <person name="Toyoda A."/>
            <person name="Oliveira C."/>
            <person name="Osipova E."/>
            <person name="Leigh N.D."/>
            <person name="Simon A."/>
            <person name="Yun M.H."/>
        </authorList>
    </citation>
    <scope>NUCLEOTIDE SEQUENCE</scope>
    <source>
        <strain evidence="1">20211129_DDA</strain>
        <tissue evidence="1">Liver</tissue>
    </source>
</reference>
<name>A0AAV7NKW6_PLEWA</name>
<sequence length="50" mass="5449">GLEDSFLISTDRLLTAGTQLPVKEIHTSGDVPSHLGDWLSGTHLPWLHSI</sequence>
<dbReference type="EMBL" id="JANPWB010000012">
    <property type="protein sequence ID" value="KAJ1116700.1"/>
    <property type="molecule type" value="Genomic_DNA"/>
</dbReference>
<evidence type="ECO:0000313" key="1">
    <source>
        <dbReference type="EMBL" id="KAJ1116700.1"/>
    </source>
</evidence>
<comment type="caution">
    <text evidence="1">The sequence shown here is derived from an EMBL/GenBank/DDBJ whole genome shotgun (WGS) entry which is preliminary data.</text>
</comment>
<gene>
    <name evidence="1" type="ORF">NDU88_004906</name>
</gene>
<organism evidence="1 2">
    <name type="scientific">Pleurodeles waltl</name>
    <name type="common">Iberian ribbed newt</name>
    <dbReference type="NCBI Taxonomy" id="8319"/>
    <lineage>
        <taxon>Eukaryota</taxon>
        <taxon>Metazoa</taxon>
        <taxon>Chordata</taxon>
        <taxon>Craniata</taxon>
        <taxon>Vertebrata</taxon>
        <taxon>Euteleostomi</taxon>
        <taxon>Amphibia</taxon>
        <taxon>Batrachia</taxon>
        <taxon>Caudata</taxon>
        <taxon>Salamandroidea</taxon>
        <taxon>Salamandridae</taxon>
        <taxon>Pleurodelinae</taxon>
        <taxon>Pleurodeles</taxon>
    </lineage>
</organism>
<dbReference type="AlphaFoldDB" id="A0AAV7NKW6"/>
<feature type="non-terminal residue" evidence="1">
    <location>
        <position position="1"/>
    </location>
</feature>
<feature type="non-terminal residue" evidence="1">
    <location>
        <position position="50"/>
    </location>
</feature>
<protein>
    <submittedName>
        <fullName evidence="1">Uncharacterized protein</fullName>
    </submittedName>
</protein>
<accession>A0AAV7NKW6</accession>